<keyword evidence="2" id="KW-0472">Membrane</keyword>
<dbReference type="Pfam" id="PF00535">
    <property type="entry name" value="Glycos_transf_2"/>
    <property type="match status" value="1"/>
</dbReference>
<accession>A0ABN3ARP6</accession>
<keyword evidence="2" id="KW-1133">Transmembrane helix</keyword>
<proteinExistence type="predicted"/>
<reference evidence="4 5" key="1">
    <citation type="journal article" date="2019" name="Int. J. Syst. Evol. Microbiol.">
        <title>The Global Catalogue of Microorganisms (GCM) 10K type strain sequencing project: providing services to taxonomists for standard genome sequencing and annotation.</title>
        <authorList>
            <consortium name="The Broad Institute Genomics Platform"/>
            <consortium name="The Broad Institute Genome Sequencing Center for Infectious Disease"/>
            <person name="Wu L."/>
            <person name="Ma J."/>
        </authorList>
    </citation>
    <scope>NUCLEOTIDE SEQUENCE [LARGE SCALE GENOMIC DNA]</scope>
    <source>
        <strain evidence="4 5">JCM 14917</strain>
    </source>
</reference>
<evidence type="ECO:0000259" key="3">
    <source>
        <dbReference type="Pfam" id="PF00535"/>
    </source>
</evidence>
<dbReference type="SUPFAM" id="SSF53448">
    <property type="entry name" value="Nucleotide-diphospho-sugar transferases"/>
    <property type="match status" value="1"/>
</dbReference>
<evidence type="ECO:0000256" key="1">
    <source>
        <dbReference type="SAM" id="MobiDB-lite"/>
    </source>
</evidence>
<evidence type="ECO:0000256" key="2">
    <source>
        <dbReference type="SAM" id="Phobius"/>
    </source>
</evidence>
<dbReference type="InterPro" id="IPR029044">
    <property type="entry name" value="Nucleotide-diphossugar_trans"/>
</dbReference>
<organism evidence="4 5">
    <name type="scientific">Arthrobacter parietis</name>
    <dbReference type="NCBI Taxonomy" id="271434"/>
    <lineage>
        <taxon>Bacteria</taxon>
        <taxon>Bacillati</taxon>
        <taxon>Actinomycetota</taxon>
        <taxon>Actinomycetes</taxon>
        <taxon>Micrococcales</taxon>
        <taxon>Micrococcaceae</taxon>
        <taxon>Arthrobacter</taxon>
    </lineage>
</organism>
<protein>
    <recommendedName>
        <fullName evidence="3">Glycosyltransferase 2-like domain-containing protein</fullName>
    </recommendedName>
</protein>
<keyword evidence="5" id="KW-1185">Reference proteome</keyword>
<dbReference type="Proteomes" id="UP001500974">
    <property type="component" value="Unassembled WGS sequence"/>
</dbReference>
<comment type="caution">
    <text evidence="4">The sequence shown here is derived from an EMBL/GenBank/DDBJ whole genome shotgun (WGS) entry which is preliminary data.</text>
</comment>
<gene>
    <name evidence="4" type="ORF">GCM10009784_08410</name>
</gene>
<dbReference type="Gene3D" id="3.90.550.10">
    <property type="entry name" value="Spore Coat Polysaccharide Biosynthesis Protein SpsA, Chain A"/>
    <property type="match status" value="1"/>
</dbReference>
<feature type="region of interest" description="Disordered" evidence="1">
    <location>
        <begin position="346"/>
        <end position="374"/>
    </location>
</feature>
<dbReference type="InterPro" id="IPR001173">
    <property type="entry name" value="Glyco_trans_2-like"/>
</dbReference>
<feature type="compositionally biased region" description="Polar residues" evidence="1">
    <location>
        <begin position="350"/>
        <end position="360"/>
    </location>
</feature>
<feature type="transmembrane region" description="Helical" evidence="2">
    <location>
        <begin position="224"/>
        <end position="249"/>
    </location>
</feature>
<name>A0ABN3ARP6_9MICC</name>
<keyword evidence="2" id="KW-0812">Transmembrane</keyword>
<feature type="domain" description="Glycosyltransferase 2-like" evidence="3">
    <location>
        <begin position="33"/>
        <end position="114"/>
    </location>
</feature>
<sequence length="374" mass="41377">MTRPAATYILPLRWTEDCGLAALAVYLGEVAQQAEVLVVDGSPAELFHRHAAALSPAVRHLRPRFTCRNGKVAGVLTGLAEASCERIIIADDDVRYDPPAFRRMLELLDDADAVRPQNYFLALPWHARWDTGRTLLNRALGSDFPGTLGIRRSTLKATDGYDGDVLFENLELLRTVRAAGGKEIRADDLFVGRVPPPVRHFRRQRIRQAYDDFAQPPRLLLELFLLPALFLLVRRYGALAVPAVAAVVIGLAETGRRRRGGRLVFSATAALWAPAWMAERMLTVWAALFLRLTGGIPYAGSKLAKAGNSLRFLRLRHAEVRLPGHSVPLWGPAGFATVKEDPSISALVPSGNQHAQQSSPRHWRRVHDQEGPHS</sequence>
<evidence type="ECO:0000313" key="5">
    <source>
        <dbReference type="Proteomes" id="UP001500974"/>
    </source>
</evidence>
<evidence type="ECO:0000313" key="4">
    <source>
        <dbReference type="EMBL" id="GAA2173576.1"/>
    </source>
</evidence>
<dbReference type="RefSeq" id="WP_346027602.1">
    <property type="nucleotide sequence ID" value="NZ_BAAAON010000001.1"/>
</dbReference>
<dbReference type="EMBL" id="BAAAON010000001">
    <property type="protein sequence ID" value="GAA2173576.1"/>
    <property type="molecule type" value="Genomic_DNA"/>
</dbReference>